<accession>A0A0D0AP60</accession>
<dbReference type="EMBL" id="KN835210">
    <property type="protein sequence ID" value="KIK43561.1"/>
    <property type="molecule type" value="Genomic_DNA"/>
</dbReference>
<reference evidence="1 2" key="1">
    <citation type="submission" date="2014-04" db="EMBL/GenBank/DDBJ databases">
        <authorList>
            <consortium name="DOE Joint Genome Institute"/>
            <person name="Kuo A."/>
            <person name="Ruytinx J."/>
            <person name="Rineau F."/>
            <person name="Colpaert J."/>
            <person name="Kohler A."/>
            <person name="Nagy L.G."/>
            <person name="Floudas D."/>
            <person name="Copeland A."/>
            <person name="Barry K.W."/>
            <person name="Cichocki N."/>
            <person name="Veneault-Fourrey C."/>
            <person name="LaButti K."/>
            <person name="Lindquist E.A."/>
            <person name="Lipzen A."/>
            <person name="Lundell T."/>
            <person name="Morin E."/>
            <person name="Murat C."/>
            <person name="Sun H."/>
            <person name="Tunlid A."/>
            <person name="Henrissat B."/>
            <person name="Grigoriev I.V."/>
            <person name="Hibbett D.S."/>
            <person name="Martin F."/>
            <person name="Nordberg H.P."/>
            <person name="Cantor M.N."/>
            <person name="Hua S.X."/>
        </authorList>
    </citation>
    <scope>NUCLEOTIDE SEQUENCE [LARGE SCALE GENOMIC DNA]</scope>
    <source>
        <strain evidence="1 2">UH-Slu-Lm8-n1</strain>
    </source>
</reference>
<protein>
    <submittedName>
        <fullName evidence="1">Uncharacterized protein</fullName>
    </submittedName>
</protein>
<dbReference type="AlphaFoldDB" id="A0A0D0AP60"/>
<sequence length="92" mass="10567">MVLLSPSRDGLRSCCTAPEKLPSTRLLAEPCVRYNQHKTRALMSTKTWSMIRTKISQIHEQVHAYYPLPMHTVANSAFSEERLCQGVRYCEI</sequence>
<evidence type="ECO:0000313" key="1">
    <source>
        <dbReference type="EMBL" id="KIK43561.1"/>
    </source>
</evidence>
<dbReference type="HOGENOM" id="CLU_2414784_0_0_1"/>
<name>A0A0D0AP60_9AGAM</name>
<keyword evidence="2" id="KW-1185">Reference proteome</keyword>
<dbReference type="InParanoid" id="A0A0D0AP60"/>
<reference evidence="2" key="2">
    <citation type="submission" date="2015-01" db="EMBL/GenBank/DDBJ databases">
        <title>Evolutionary Origins and Diversification of the Mycorrhizal Mutualists.</title>
        <authorList>
            <consortium name="DOE Joint Genome Institute"/>
            <consortium name="Mycorrhizal Genomics Consortium"/>
            <person name="Kohler A."/>
            <person name="Kuo A."/>
            <person name="Nagy L.G."/>
            <person name="Floudas D."/>
            <person name="Copeland A."/>
            <person name="Barry K.W."/>
            <person name="Cichocki N."/>
            <person name="Veneault-Fourrey C."/>
            <person name="LaButti K."/>
            <person name="Lindquist E.A."/>
            <person name="Lipzen A."/>
            <person name="Lundell T."/>
            <person name="Morin E."/>
            <person name="Murat C."/>
            <person name="Riley R."/>
            <person name="Ohm R."/>
            <person name="Sun H."/>
            <person name="Tunlid A."/>
            <person name="Henrissat B."/>
            <person name="Grigoriev I.V."/>
            <person name="Hibbett D.S."/>
            <person name="Martin F."/>
        </authorList>
    </citation>
    <scope>NUCLEOTIDE SEQUENCE [LARGE SCALE GENOMIC DNA]</scope>
    <source>
        <strain evidence="2">UH-Slu-Lm8-n1</strain>
    </source>
</reference>
<gene>
    <name evidence="1" type="ORF">CY34DRAFT_803727</name>
</gene>
<proteinExistence type="predicted"/>
<dbReference type="Proteomes" id="UP000054485">
    <property type="component" value="Unassembled WGS sequence"/>
</dbReference>
<evidence type="ECO:0000313" key="2">
    <source>
        <dbReference type="Proteomes" id="UP000054485"/>
    </source>
</evidence>
<organism evidence="1 2">
    <name type="scientific">Suillus luteus UH-Slu-Lm8-n1</name>
    <dbReference type="NCBI Taxonomy" id="930992"/>
    <lineage>
        <taxon>Eukaryota</taxon>
        <taxon>Fungi</taxon>
        <taxon>Dikarya</taxon>
        <taxon>Basidiomycota</taxon>
        <taxon>Agaricomycotina</taxon>
        <taxon>Agaricomycetes</taxon>
        <taxon>Agaricomycetidae</taxon>
        <taxon>Boletales</taxon>
        <taxon>Suillineae</taxon>
        <taxon>Suillaceae</taxon>
        <taxon>Suillus</taxon>
    </lineage>
</organism>